<evidence type="ECO:0000256" key="2">
    <source>
        <dbReference type="ARBA" id="ARBA00022475"/>
    </source>
</evidence>
<feature type="transmembrane region" description="Helical" evidence="6">
    <location>
        <begin position="795"/>
        <end position="817"/>
    </location>
</feature>
<evidence type="ECO:0000259" key="7">
    <source>
        <dbReference type="Pfam" id="PF02687"/>
    </source>
</evidence>
<keyword evidence="2" id="KW-1003">Cell membrane</keyword>
<keyword evidence="4 6" id="KW-1133">Transmembrane helix</keyword>
<evidence type="ECO:0000256" key="5">
    <source>
        <dbReference type="ARBA" id="ARBA00023136"/>
    </source>
</evidence>
<feature type="transmembrane region" description="Helical" evidence="6">
    <location>
        <begin position="707"/>
        <end position="728"/>
    </location>
</feature>
<feature type="domain" description="ABC3 transporter permease C-terminal" evidence="7">
    <location>
        <begin position="262"/>
        <end position="380"/>
    </location>
</feature>
<dbReference type="GO" id="GO:0005886">
    <property type="term" value="C:plasma membrane"/>
    <property type="evidence" value="ECO:0007669"/>
    <property type="project" value="UniProtKB-SubCell"/>
</dbReference>
<feature type="transmembrane region" description="Helical" evidence="6">
    <location>
        <begin position="304"/>
        <end position="329"/>
    </location>
</feature>
<dbReference type="EMBL" id="QETA01000001">
    <property type="protein sequence ID" value="PWF25616.1"/>
    <property type="molecule type" value="Genomic_DNA"/>
</dbReference>
<evidence type="ECO:0000256" key="6">
    <source>
        <dbReference type="SAM" id="Phobius"/>
    </source>
</evidence>
<evidence type="ECO:0000256" key="3">
    <source>
        <dbReference type="ARBA" id="ARBA00022692"/>
    </source>
</evidence>
<feature type="transmembrane region" description="Helical" evidence="6">
    <location>
        <begin position="760"/>
        <end position="783"/>
    </location>
</feature>
<organism evidence="8 9">
    <name type="scientific">Corticimicrobacter populi</name>
    <dbReference type="NCBI Taxonomy" id="2175229"/>
    <lineage>
        <taxon>Bacteria</taxon>
        <taxon>Pseudomonadati</taxon>
        <taxon>Pseudomonadota</taxon>
        <taxon>Betaproteobacteria</taxon>
        <taxon>Burkholderiales</taxon>
        <taxon>Alcaligenaceae</taxon>
        <taxon>Corticimicrobacter</taxon>
    </lineage>
</organism>
<comment type="subcellular location">
    <subcellularLocation>
        <location evidence="1">Cell membrane</location>
        <topology evidence="1">Multi-pass membrane protein</topology>
    </subcellularLocation>
</comment>
<keyword evidence="5 6" id="KW-0472">Membrane</keyword>
<feature type="transmembrane region" description="Helical" evidence="6">
    <location>
        <begin position="393"/>
        <end position="416"/>
    </location>
</feature>
<accession>A0A2V1K303</accession>
<feature type="transmembrane region" description="Helical" evidence="6">
    <location>
        <begin position="349"/>
        <end position="372"/>
    </location>
</feature>
<feature type="transmembrane region" description="Helical" evidence="6">
    <location>
        <begin position="422"/>
        <end position="450"/>
    </location>
</feature>
<dbReference type="Pfam" id="PF02687">
    <property type="entry name" value="FtsX"/>
    <property type="match status" value="2"/>
</dbReference>
<dbReference type="Proteomes" id="UP000245212">
    <property type="component" value="Unassembled WGS sequence"/>
</dbReference>
<proteinExistence type="predicted"/>
<dbReference type="InterPro" id="IPR003838">
    <property type="entry name" value="ABC3_permease_C"/>
</dbReference>
<feature type="domain" description="ABC3 transporter permease C-terminal" evidence="7">
    <location>
        <begin position="712"/>
        <end position="825"/>
    </location>
</feature>
<sequence length="832" mass="89444">MTRRFWQQAIRFAWRDARAGELGMLCLALLVAVAALAGVGLLADRVERTLSREAGQMLGADSVLRSDTPLSNGWEQEAQQRGLQLAHTWQFPSMARFGQDMQLASVKAVSASYPLRGQVRVARTAEDAVGQWERGAPAPGSVWAEPRLLAALGAELGDSLALGNLTLRIEGVLTYEPDREMRLTTMAPRLMLSAEDLARSGLIVPGSRIDYALLVAGTPEQVGQWERWLAPQLKTGLRLDTLEEGRPAVHATLVRAQQFLSLVALTAAMMAALAIALGSRRFLQRHRAGMAVMRCLGSTQADITALLLAEFLMAGLVAALAGMGLGYAAHGALLAILGDLLPETLAPVGLWPALRAALLGLWLLLAFAWPALDRLRRVPPMRVLRPAQVEGNIRGAMLDYAPGLIGLTLLLAWFAGDWRLGGMVALGFTGAALIFALAAHTGLTLAGWLARAGGRTSAWRMALAGMRRRRAGVLAQVVTLALGLMAILVLALARTDLVGSWQASLPVDMPNRFVINIQDDQRDAVRQSLLEAGVSSPELAPMIRGRLVSINGEAVDPTRYEDPRAQRQAEREFNLSYADALPGHNRIVQGRALDGAAQEVSLEEELARRLGISLGDRIAFDVAGDLVDVSVSSIRQVDWNSMQVNFFAVLSPAALERAPRTWITSFHLPDGGQAALRDMVRAMPGLTVFDVTATLLQLRQVLDQTVAAVQLLFGFTLAAGILVLAAALSGTLDERRREAGILRALGAGRVWLAKVQRYELLLTGFTAGLLASAAAVLLAQALARYIFDFDVVAGYWVWLAGPLAGMLAAWAGGSLVLRQVLHTPPLAVLRDA</sequence>
<feature type="transmembrane region" description="Helical" evidence="6">
    <location>
        <begin position="471"/>
        <end position="493"/>
    </location>
</feature>
<dbReference type="PANTHER" id="PTHR30287:SF1">
    <property type="entry name" value="INNER MEMBRANE PROTEIN"/>
    <property type="match status" value="1"/>
</dbReference>
<dbReference type="AlphaFoldDB" id="A0A2V1K303"/>
<dbReference type="InterPro" id="IPR038766">
    <property type="entry name" value="Membrane_comp_ABC_pdt"/>
</dbReference>
<keyword evidence="3 6" id="KW-0812">Transmembrane</keyword>
<evidence type="ECO:0000313" key="9">
    <source>
        <dbReference type="Proteomes" id="UP000245212"/>
    </source>
</evidence>
<keyword evidence="9" id="KW-1185">Reference proteome</keyword>
<dbReference type="PANTHER" id="PTHR30287">
    <property type="entry name" value="MEMBRANE COMPONENT OF PREDICTED ABC SUPERFAMILY METABOLITE UPTAKE TRANSPORTER"/>
    <property type="match status" value="1"/>
</dbReference>
<comment type="caution">
    <text evidence="8">The sequence shown here is derived from an EMBL/GenBank/DDBJ whole genome shotgun (WGS) entry which is preliminary data.</text>
</comment>
<gene>
    <name evidence="8" type="ORF">DD235_04610</name>
</gene>
<evidence type="ECO:0000256" key="1">
    <source>
        <dbReference type="ARBA" id="ARBA00004651"/>
    </source>
</evidence>
<protein>
    <submittedName>
        <fullName evidence="8">ABC transporter permease</fullName>
    </submittedName>
</protein>
<evidence type="ECO:0000256" key="4">
    <source>
        <dbReference type="ARBA" id="ARBA00022989"/>
    </source>
</evidence>
<name>A0A2V1K303_9BURK</name>
<evidence type="ECO:0000313" key="8">
    <source>
        <dbReference type="EMBL" id="PWF25616.1"/>
    </source>
</evidence>
<reference evidence="9" key="1">
    <citation type="submission" date="2018-05" db="EMBL/GenBank/DDBJ databases">
        <authorList>
            <person name="Li Y."/>
        </authorList>
    </citation>
    <scope>NUCLEOTIDE SEQUENCE [LARGE SCALE GENOMIC DNA]</scope>
    <source>
        <strain evidence="9">3d-2-2</strain>
    </source>
</reference>
<feature type="transmembrane region" description="Helical" evidence="6">
    <location>
        <begin position="259"/>
        <end position="283"/>
    </location>
</feature>